<dbReference type="Gene3D" id="3.20.20.80">
    <property type="entry name" value="Glycosidases"/>
    <property type="match status" value="1"/>
</dbReference>
<dbReference type="InterPro" id="IPR045857">
    <property type="entry name" value="O16G_dom_2"/>
</dbReference>
<dbReference type="FunFam" id="3.90.400.10:FF:000002">
    <property type="entry name" value="Sucrose isomerase"/>
    <property type="match status" value="1"/>
</dbReference>
<dbReference type="SUPFAM" id="SSF51445">
    <property type="entry name" value="(Trans)glycosidases"/>
    <property type="match status" value="1"/>
</dbReference>
<sequence length="536" mass="60230">MSCSWWQGAVVYQVYPRSFCDASGDGVGDLQGIKSKLGYLAWLGVDAVWLSPVFPSPMVDFGYDVSDYKDVHPMFGTLQDFDALVAEAHRLGLKVILDYVPNHSSDEHPWFVEARSSRKSPKRDFYVWRDPKPEGKLPNNWLSEFGGPAWTFEECTGQFYYHAYHPRQPDLNWRNEELVREMLDVLRFWMERGVDGFRVDAIRHLVEDENFRDNLPNPDWREGDSPYEAQLAVNTTSRPETYRAVGKMRQTVDEFGERTGKELALIGEVYLPVAQLVSYYGGAEHGPLFDAPTNMHFTRLDAGSWNARDLAAHVEEYEAALPAGAWPNWVLGNHDRPRVASRLGAERARVAAMLLLTLRGTPTIYYGDELGMTDGEIPPGAERDPVAKSAPGYGRDPVRTPMHWDGTPSAGFTTGEPWLPVAGNHREVNVEAERKDPRSSLSLYRRLLALRRSEPALSVGSYRTVSADGDVFAYAREGKRESLLVVLNLGSEPASLPLSGPGRILLSTRLDREGEKVEGELPLRPDEGLVLRVLQR</sequence>
<evidence type="ECO:0000313" key="5">
    <source>
        <dbReference type="EMBL" id="AHY45481.1"/>
    </source>
</evidence>
<evidence type="ECO:0000256" key="1">
    <source>
        <dbReference type="ARBA" id="ARBA00008061"/>
    </source>
</evidence>
<dbReference type="Gene3D" id="3.90.400.10">
    <property type="entry name" value="Oligo-1,6-glucosidase, Domain 2"/>
    <property type="match status" value="1"/>
</dbReference>
<protein>
    <submittedName>
        <fullName evidence="6">Alpha-amylase family glycosyl hydrolase</fullName>
    </submittedName>
    <submittedName>
        <fullName evidence="5">Glycosidase</fullName>
    </submittedName>
</protein>
<dbReference type="Pfam" id="PF00128">
    <property type="entry name" value="Alpha-amylase"/>
    <property type="match status" value="1"/>
</dbReference>
<comment type="similarity">
    <text evidence="1">Belongs to the glycosyl hydrolase 13 family.</text>
</comment>
<dbReference type="SUPFAM" id="SSF51011">
    <property type="entry name" value="Glycosyl hydrolase domain"/>
    <property type="match status" value="1"/>
</dbReference>
<dbReference type="GO" id="GO:0004556">
    <property type="term" value="F:alpha-amylase activity"/>
    <property type="evidence" value="ECO:0007669"/>
    <property type="project" value="TreeGrafter"/>
</dbReference>
<evidence type="ECO:0000313" key="6">
    <source>
        <dbReference type="EMBL" id="MDX5892892.1"/>
    </source>
</evidence>
<dbReference type="CDD" id="cd11331">
    <property type="entry name" value="AmyAc_OligoGlu_like"/>
    <property type="match status" value="1"/>
</dbReference>
<dbReference type="Proteomes" id="UP001281130">
    <property type="component" value="Unassembled WGS sequence"/>
</dbReference>
<dbReference type="KEGG" id="rrd:RradSPS_0198"/>
<dbReference type="OrthoDB" id="9043248at2"/>
<name>A0A023WZV4_RUBRA</name>
<dbReference type="InterPro" id="IPR017853">
    <property type="entry name" value="GH"/>
</dbReference>
<dbReference type="Proteomes" id="UP000025229">
    <property type="component" value="Chromosome"/>
</dbReference>
<organism evidence="5 7">
    <name type="scientific">Rubrobacter radiotolerans</name>
    <name type="common">Arthrobacter radiotolerans</name>
    <dbReference type="NCBI Taxonomy" id="42256"/>
    <lineage>
        <taxon>Bacteria</taxon>
        <taxon>Bacillati</taxon>
        <taxon>Actinomycetota</taxon>
        <taxon>Rubrobacteria</taxon>
        <taxon>Rubrobacterales</taxon>
        <taxon>Rubrobacteraceae</taxon>
        <taxon>Rubrobacter</taxon>
    </lineage>
</organism>
<dbReference type="PATRIC" id="fig|42256.3.peg.201"/>
<evidence type="ECO:0000256" key="3">
    <source>
        <dbReference type="ARBA" id="ARBA00023295"/>
    </source>
</evidence>
<dbReference type="EMBL" id="JAWXXX010000001">
    <property type="protein sequence ID" value="MDX5892892.1"/>
    <property type="molecule type" value="Genomic_DNA"/>
</dbReference>
<dbReference type="Pfam" id="PF11941">
    <property type="entry name" value="DUF3459"/>
    <property type="match status" value="1"/>
</dbReference>
<keyword evidence="2 6" id="KW-0378">Hydrolase</keyword>
<dbReference type="PANTHER" id="PTHR10357:SF179">
    <property type="entry name" value="NEUTRAL AND BASIC AMINO ACID TRANSPORT PROTEIN RBAT"/>
    <property type="match status" value="1"/>
</dbReference>
<keyword evidence="7" id="KW-1185">Reference proteome</keyword>
<dbReference type="InterPro" id="IPR006047">
    <property type="entry name" value="GH13_cat_dom"/>
</dbReference>
<dbReference type="PANTHER" id="PTHR10357">
    <property type="entry name" value="ALPHA-AMYLASE FAMILY MEMBER"/>
    <property type="match status" value="1"/>
</dbReference>
<dbReference type="STRING" id="42256.RradSPS_0198"/>
<feature type="domain" description="Glycosyl hydrolase family 13 catalytic" evidence="4">
    <location>
        <begin position="13"/>
        <end position="399"/>
    </location>
</feature>
<gene>
    <name evidence="5" type="ORF">RradSPS_0198</name>
    <name evidence="6" type="ORF">SIL72_02505</name>
</gene>
<dbReference type="Gene3D" id="2.60.40.1180">
    <property type="entry name" value="Golgi alpha-mannosidase II"/>
    <property type="match status" value="1"/>
</dbReference>
<dbReference type="AlphaFoldDB" id="A0A023WZV4"/>
<reference evidence="5 7" key="1">
    <citation type="submission" date="2014-03" db="EMBL/GenBank/DDBJ databases">
        <title>Complete genome sequence of the Radio-Resistant Rubrobacter radiotolerans RSPS-4.</title>
        <authorList>
            <person name="Egas C.C."/>
            <person name="Barroso C.C."/>
            <person name="Froufe H.J.C."/>
            <person name="Pacheco J.J."/>
            <person name="Albuquerque L.L."/>
            <person name="da Costa M.M.S."/>
        </authorList>
    </citation>
    <scope>NUCLEOTIDE SEQUENCE [LARGE SCALE GENOMIC DNA]</scope>
    <source>
        <strain evidence="5 7">RSPS-4</strain>
    </source>
</reference>
<dbReference type="HOGENOM" id="CLU_006462_2_3_11"/>
<accession>A0A023WZV4</accession>
<dbReference type="SMART" id="SM00642">
    <property type="entry name" value="Aamy"/>
    <property type="match status" value="1"/>
</dbReference>
<dbReference type="RefSeq" id="WP_038680079.1">
    <property type="nucleotide sequence ID" value="NZ_CP007514.1"/>
</dbReference>
<dbReference type="InterPro" id="IPR022567">
    <property type="entry name" value="DUF3459"/>
</dbReference>
<keyword evidence="3 5" id="KW-0326">Glycosidase</keyword>
<dbReference type="GO" id="GO:0009313">
    <property type="term" value="P:oligosaccharide catabolic process"/>
    <property type="evidence" value="ECO:0007669"/>
    <property type="project" value="TreeGrafter"/>
</dbReference>
<dbReference type="EMBL" id="CP007514">
    <property type="protein sequence ID" value="AHY45481.1"/>
    <property type="molecule type" value="Genomic_DNA"/>
</dbReference>
<evidence type="ECO:0000259" key="4">
    <source>
        <dbReference type="SMART" id="SM00642"/>
    </source>
</evidence>
<evidence type="ECO:0000256" key="2">
    <source>
        <dbReference type="ARBA" id="ARBA00022801"/>
    </source>
</evidence>
<proteinExistence type="inferred from homology"/>
<evidence type="ECO:0000313" key="7">
    <source>
        <dbReference type="Proteomes" id="UP000025229"/>
    </source>
</evidence>
<dbReference type="eggNOG" id="COG0366">
    <property type="taxonomic scope" value="Bacteria"/>
</dbReference>
<dbReference type="InterPro" id="IPR013780">
    <property type="entry name" value="Glyco_hydro_b"/>
</dbReference>
<reference evidence="6" key="2">
    <citation type="submission" date="2023-11" db="EMBL/GenBank/DDBJ databases">
        <title>MicrobeMod: A computational toolkit for identifying prokaryotic methylation and restriction-modification with nanopore sequencing.</title>
        <authorList>
            <person name="Crits-Christoph A."/>
            <person name="Kang S.C."/>
            <person name="Lee H."/>
            <person name="Ostrov N."/>
        </authorList>
    </citation>
    <scope>NUCLEOTIDE SEQUENCE</scope>
    <source>
        <strain evidence="6">ATCC 51242</strain>
    </source>
</reference>